<feature type="domain" description="Immunoglobulin" evidence="3">
    <location>
        <begin position="366"/>
        <end position="468"/>
    </location>
</feature>
<name>A0A672MN64_SINGR</name>
<evidence type="ECO:0000313" key="5">
    <source>
        <dbReference type="Proteomes" id="UP000472262"/>
    </source>
</evidence>
<dbReference type="Proteomes" id="UP000472262">
    <property type="component" value="Unassembled WGS sequence"/>
</dbReference>
<protein>
    <recommendedName>
        <fullName evidence="3">Immunoglobulin domain-containing protein</fullName>
    </recommendedName>
</protein>
<keyword evidence="5" id="KW-1185">Reference proteome</keyword>
<organism evidence="4 5">
    <name type="scientific">Sinocyclocheilus grahami</name>
    <name type="common">Dianchi golden-line fish</name>
    <name type="synonym">Barbus grahami</name>
    <dbReference type="NCBI Taxonomy" id="75366"/>
    <lineage>
        <taxon>Eukaryota</taxon>
        <taxon>Metazoa</taxon>
        <taxon>Chordata</taxon>
        <taxon>Craniata</taxon>
        <taxon>Vertebrata</taxon>
        <taxon>Euteleostomi</taxon>
        <taxon>Actinopterygii</taxon>
        <taxon>Neopterygii</taxon>
        <taxon>Teleostei</taxon>
        <taxon>Ostariophysi</taxon>
        <taxon>Cypriniformes</taxon>
        <taxon>Cyprinidae</taxon>
        <taxon>Cyprininae</taxon>
        <taxon>Sinocyclocheilus</taxon>
    </lineage>
</organism>
<proteinExistence type="predicted"/>
<evidence type="ECO:0000256" key="1">
    <source>
        <dbReference type="SAM" id="Phobius"/>
    </source>
</evidence>
<dbReference type="InterPro" id="IPR003599">
    <property type="entry name" value="Ig_sub"/>
</dbReference>
<dbReference type="Ensembl" id="ENSSGRT00000043007.1">
    <property type="protein sequence ID" value="ENSSGRP00000040123.1"/>
    <property type="gene ID" value="ENSSGRG00000021880.1"/>
</dbReference>
<feature type="domain" description="Immunoglobulin" evidence="3">
    <location>
        <begin position="165"/>
        <end position="266"/>
    </location>
</feature>
<feature type="chain" id="PRO_5025655904" description="Immunoglobulin domain-containing protein" evidence="2">
    <location>
        <begin position="32"/>
        <end position="491"/>
    </location>
</feature>
<dbReference type="InParanoid" id="A0A672MN64"/>
<keyword evidence="2" id="KW-0732">Signal</keyword>
<evidence type="ECO:0000256" key="2">
    <source>
        <dbReference type="SAM" id="SignalP"/>
    </source>
</evidence>
<dbReference type="InterPro" id="IPR013783">
    <property type="entry name" value="Ig-like_fold"/>
</dbReference>
<dbReference type="SMART" id="SM00409">
    <property type="entry name" value="IG"/>
    <property type="match status" value="3"/>
</dbReference>
<dbReference type="SUPFAM" id="SSF48726">
    <property type="entry name" value="Immunoglobulin"/>
    <property type="match status" value="4"/>
</dbReference>
<feature type="transmembrane region" description="Helical" evidence="1">
    <location>
        <begin position="125"/>
        <end position="155"/>
    </location>
</feature>
<dbReference type="Gene3D" id="2.60.40.10">
    <property type="entry name" value="Immunoglobulins"/>
    <property type="match status" value="4"/>
</dbReference>
<evidence type="ECO:0000313" key="4">
    <source>
        <dbReference type="Ensembl" id="ENSSGRP00000040123.1"/>
    </source>
</evidence>
<keyword evidence="1" id="KW-0472">Membrane</keyword>
<dbReference type="PANTHER" id="PTHR21063:SF4">
    <property type="entry name" value="CD48 ANTIGEN-RELATED"/>
    <property type="match status" value="1"/>
</dbReference>
<keyword evidence="1" id="KW-0812">Transmembrane</keyword>
<evidence type="ECO:0000259" key="3">
    <source>
        <dbReference type="SMART" id="SM00409"/>
    </source>
</evidence>
<dbReference type="OMA" id="KREMTTH"/>
<reference evidence="4" key="2">
    <citation type="submission" date="2025-09" db="UniProtKB">
        <authorList>
            <consortium name="Ensembl"/>
        </authorList>
    </citation>
    <scope>IDENTIFICATION</scope>
</reference>
<reference evidence="4" key="1">
    <citation type="submission" date="2025-08" db="UniProtKB">
        <authorList>
            <consortium name="Ensembl"/>
        </authorList>
    </citation>
    <scope>IDENTIFICATION</scope>
</reference>
<feature type="signal peptide" evidence="2">
    <location>
        <begin position="1"/>
        <end position="31"/>
    </location>
</feature>
<dbReference type="InterPro" id="IPR036179">
    <property type="entry name" value="Ig-like_dom_sf"/>
</dbReference>
<feature type="domain" description="Immunoglobulin" evidence="3">
    <location>
        <begin position="27"/>
        <end position="130"/>
    </location>
</feature>
<sequence length="491" mass="55315">MCSAVLRNFSMTISQLRLLLLICISEMKLMSVKEGDPVILQTDIPQLYRDELIVWRFGDEGKLIAKHDIEAKSSPLYYETDERFRDRLQLNHQTGSLIITNTRTTDSGHYKVKISSNKQTLYQKYIVTVSGSGLSPGVVVGIVVVLVAAAAAGVISCCHKIAEIPETVSGMEGDDVKLNTGVTKIQTGDLIEWQSGNEDSLIAQIKGETSEITTYDDVLHGIFRDRLKLDKKTGSLTITNTRIEHTGPYKLLINNKYKRTFIVYIREIMKEICSLLYKTKTEIQTGDEIRWLFGSEDTLVAEIKGEKREMTTHDDPDGRFRDRLELVEANGSLTIKNITADHAGLYKLLILSRGRTLCSKFFVYVKGEYLKSEGDPVILQTDVPQLTGDELIVWRFGDEGKLIAKADIEAKSSSLYDTDERFRDRLQLNDQTVSLTITNTRTTDSGLYTAKISSNKQTLYKRFIVTVSAKLTMQKKLNDVVLLNKVNKSEI</sequence>
<dbReference type="AlphaFoldDB" id="A0A672MN64"/>
<accession>A0A672MN64</accession>
<keyword evidence="1" id="KW-1133">Transmembrane helix</keyword>
<dbReference type="PANTHER" id="PTHR21063">
    <property type="entry name" value="LFA-3"/>
    <property type="match status" value="1"/>
</dbReference>